<reference evidence="3" key="1">
    <citation type="journal article" date="2019" name="Int. J. Syst. Evol. Microbiol.">
        <title>The Global Catalogue of Microorganisms (GCM) 10K type strain sequencing project: providing services to taxonomists for standard genome sequencing and annotation.</title>
        <authorList>
            <consortium name="The Broad Institute Genomics Platform"/>
            <consortium name="The Broad Institute Genome Sequencing Center for Infectious Disease"/>
            <person name="Wu L."/>
            <person name="Ma J."/>
        </authorList>
    </citation>
    <scope>NUCLEOTIDE SEQUENCE [LARGE SCALE GENOMIC DNA]</scope>
    <source>
        <strain evidence="3">JCM 4602</strain>
    </source>
</reference>
<feature type="transmembrane region" description="Helical" evidence="1">
    <location>
        <begin position="34"/>
        <end position="54"/>
    </location>
</feature>
<comment type="caution">
    <text evidence="2">The sequence shown here is derived from an EMBL/GenBank/DDBJ whole genome shotgun (WGS) entry which is preliminary data.</text>
</comment>
<accession>A0ABQ3CAV0</accession>
<name>A0ABQ3CAV0_9ACTN</name>
<keyword evidence="3" id="KW-1185">Reference proteome</keyword>
<evidence type="ECO:0000256" key="1">
    <source>
        <dbReference type="SAM" id="Phobius"/>
    </source>
</evidence>
<organism evidence="2 3">
    <name type="scientific">Streptomyces rubiginosohelvolus</name>
    <dbReference type="NCBI Taxonomy" id="67362"/>
    <lineage>
        <taxon>Bacteria</taxon>
        <taxon>Bacillati</taxon>
        <taxon>Actinomycetota</taxon>
        <taxon>Actinomycetes</taxon>
        <taxon>Kitasatosporales</taxon>
        <taxon>Streptomycetaceae</taxon>
        <taxon>Streptomyces</taxon>
    </lineage>
</organism>
<keyword evidence="1" id="KW-0472">Membrane</keyword>
<keyword evidence="1" id="KW-0812">Transmembrane</keyword>
<evidence type="ECO:0000313" key="3">
    <source>
        <dbReference type="Proteomes" id="UP000624183"/>
    </source>
</evidence>
<evidence type="ECO:0000313" key="2">
    <source>
        <dbReference type="EMBL" id="GGZ81329.1"/>
    </source>
</evidence>
<protein>
    <submittedName>
        <fullName evidence="2">Uncharacterized protein</fullName>
    </submittedName>
</protein>
<proteinExistence type="predicted"/>
<dbReference type="EMBL" id="BMUW01000023">
    <property type="protein sequence ID" value="GGZ81329.1"/>
    <property type="molecule type" value="Genomic_DNA"/>
</dbReference>
<keyword evidence="1" id="KW-1133">Transmembrane helix</keyword>
<gene>
    <name evidence="2" type="ORF">GCM10010328_64910</name>
</gene>
<dbReference type="Proteomes" id="UP000624183">
    <property type="component" value="Unassembled WGS sequence"/>
</dbReference>
<sequence length="60" mass="6718">MQTNRRPEPPDESGQKRPVRDWLARRRRALLSSALRGAAYATGAGLVGLLFWAIQQELQG</sequence>